<dbReference type="Pfam" id="PF07275">
    <property type="entry name" value="ArdA"/>
    <property type="match status" value="1"/>
</dbReference>
<name>C8X7R1_NAKMY</name>
<evidence type="ECO:0000313" key="3">
    <source>
        <dbReference type="Proteomes" id="UP000002218"/>
    </source>
</evidence>
<keyword evidence="3" id="KW-1185">Reference proteome</keyword>
<proteinExistence type="predicted"/>
<dbReference type="KEGG" id="nml:Namu_4636"/>
<sequence length="242" mass="26838">MEQQPHSENEQSEGDEPDRAGSMVGDADVATPTAVEQSIGAAAEADSPTETVEAERRPPEPPSVYVASLADFNVGKRHGTWVDMTMPLEDIELAIRQMLERSPVLQAEGEDYGDWAIHDSEHFGVVTVHEHDDLDMLHDLAEGIAEHGEAFSSWAEAFEGEPDRWPLFTEAYLGEYDSLTAYGEHLWAEMGWQQVVDDVLPPEVARYTTVDAEQLAQDLWLEGSIQLMQKPGGGCWIFRGDV</sequence>
<dbReference type="InterPro" id="IPR041895">
    <property type="entry name" value="ArdA_dom1"/>
</dbReference>
<gene>
    <name evidence="2" type="ordered locus">Namu_4636</name>
</gene>
<dbReference type="STRING" id="479431.Namu_4636"/>
<dbReference type="Gene3D" id="3.10.20.480">
    <property type="entry name" value="Antirestriction protein ArdA, domain 1"/>
    <property type="match status" value="1"/>
</dbReference>
<evidence type="ECO:0000313" key="2">
    <source>
        <dbReference type="EMBL" id="ACV80914.1"/>
    </source>
</evidence>
<reference evidence="2 3" key="2">
    <citation type="journal article" date="2010" name="Stand. Genomic Sci.">
        <title>Complete genome sequence of Nakamurella multipartita type strain (Y-104).</title>
        <authorList>
            <person name="Tice H."/>
            <person name="Mayilraj S."/>
            <person name="Sims D."/>
            <person name="Lapidus A."/>
            <person name="Nolan M."/>
            <person name="Lucas S."/>
            <person name="Glavina Del Rio T."/>
            <person name="Copeland A."/>
            <person name="Cheng J.F."/>
            <person name="Meincke L."/>
            <person name="Bruce D."/>
            <person name="Goodwin L."/>
            <person name="Pitluck S."/>
            <person name="Ivanova N."/>
            <person name="Mavromatis K."/>
            <person name="Ovchinnikova G."/>
            <person name="Pati A."/>
            <person name="Chen A."/>
            <person name="Palaniappan K."/>
            <person name="Land M."/>
            <person name="Hauser L."/>
            <person name="Chang Y.J."/>
            <person name="Jeffries C.D."/>
            <person name="Detter J.C."/>
            <person name="Brettin T."/>
            <person name="Rohde M."/>
            <person name="Goker M."/>
            <person name="Bristow J."/>
            <person name="Eisen J.A."/>
            <person name="Markowitz V."/>
            <person name="Hugenholtz P."/>
            <person name="Kyrpides N.C."/>
            <person name="Klenk H.P."/>
            <person name="Chen F."/>
        </authorList>
    </citation>
    <scope>NUCLEOTIDE SEQUENCE [LARGE SCALE GENOMIC DNA]</scope>
    <source>
        <strain evidence="3">ATCC 700099 / DSM 44233 / CIP 104796 / JCM 9543 / NBRC 105858 / Y-104</strain>
    </source>
</reference>
<dbReference type="AlphaFoldDB" id="C8X7R1"/>
<dbReference type="InterPro" id="IPR009899">
    <property type="entry name" value="ArdA"/>
</dbReference>
<dbReference type="InParanoid" id="C8X7R1"/>
<reference evidence="3" key="1">
    <citation type="submission" date="2009-09" db="EMBL/GenBank/DDBJ databases">
        <title>The complete genome of Nakamurella multipartita DSM 44233.</title>
        <authorList>
            <consortium name="US DOE Joint Genome Institute (JGI-PGF)"/>
            <person name="Lucas S."/>
            <person name="Copeland A."/>
            <person name="Lapidus A."/>
            <person name="Glavina del Rio T."/>
            <person name="Dalin E."/>
            <person name="Tice H."/>
            <person name="Bruce D."/>
            <person name="Goodwin L."/>
            <person name="Pitluck S."/>
            <person name="Kyrpides N."/>
            <person name="Mavromatis K."/>
            <person name="Ivanova N."/>
            <person name="Ovchinnikova G."/>
            <person name="Sims D."/>
            <person name="Meincke L."/>
            <person name="Brettin T."/>
            <person name="Detter J.C."/>
            <person name="Han C."/>
            <person name="Larimer F."/>
            <person name="Land M."/>
            <person name="Hauser L."/>
            <person name="Markowitz V."/>
            <person name="Cheng J.-F."/>
            <person name="Hugenholtz P."/>
            <person name="Woyke T."/>
            <person name="Wu D."/>
            <person name="Klenk H.-P."/>
            <person name="Eisen J.A."/>
        </authorList>
    </citation>
    <scope>NUCLEOTIDE SEQUENCE [LARGE SCALE GENOMIC DNA]</scope>
    <source>
        <strain evidence="3">ATCC 700099 / DSM 44233 / CIP 104796 / JCM 9543 / NBRC 105858 / Y-104</strain>
    </source>
</reference>
<organism evidence="2 3">
    <name type="scientific">Nakamurella multipartita (strain ATCC 700099 / DSM 44233 / CIP 104796 / JCM 9543 / NBRC 105858 / Y-104)</name>
    <name type="common">Microsphaera multipartita</name>
    <dbReference type="NCBI Taxonomy" id="479431"/>
    <lineage>
        <taxon>Bacteria</taxon>
        <taxon>Bacillati</taxon>
        <taxon>Actinomycetota</taxon>
        <taxon>Actinomycetes</taxon>
        <taxon>Nakamurellales</taxon>
        <taxon>Nakamurellaceae</taxon>
        <taxon>Nakamurella</taxon>
    </lineage>
</organism>
<dbReference type="eggNOG" id="COG4734">
    <property type="taxonomic scope" value="Bacteria"/>
</dbReference>
<evidence type="ECO:0000256" key="1">
    <source>
        <dbReference type="SAM" id="MobiDB-lite"/>
    </source>
</evidence>
<accession>C8X7R1</accession>
<dbReference type="HOGENOM" id="CLU_083536_1_0_11"/>
<dbReference type="RefSeq" id="WP_015749728.1">
    <property type="nucleotide sequence ID" value="NC_013235.1"/>
</dbReference>
<protein>
    <submittedName>
        <fullName evidence="2">Antirestriction ArdA family protein</fullName>
    </submittedName>
</protein>
<dbReference type="Proteomes" id="UP000002218">
    <property type="component" value="Chromosome"/>
</dbReference>
<dbReference type="EMBL" id="CP001737">
    <property type="protein sequence ID" value="ACV80914.1"/>
    <property type="molecule type" value="Genomic_DNA"/>
</dbReference>
<feature type="region of interest" description="Disordered" evidence="1">
    <location>
        <begin position="1"/>
        <end position="63"/>
    </location>
</feature>
<dbReference type="OrthoDB" id="944647at2"/>